<evidence type="ECO:0000256" key="1">
    <source>
        <dbReference type="ARBA" id="ARBA00023125"/>
    </source>
</evidence>
<sequence>MSEASLGDEDSDLEAPDTRTRLLDAAIHIASTQGLDKVTYRSVATQAGLSHSLVRFYFGSGEAMITAALERAAQLDVEESHIRAATIEEFGVDLLDVMGGERNRGMLQYDYLLRAVRRGVPLDRLVTLYDFYIGQVAGTLDDLDIDDPDGSIAAMILGAVDGLIMQHAIYESDERTERTLDRIRDLLRLLKNSSSGR</sequence>
<protein>
    <submittedName>
        <fullName evidence="4">Putative TetR family transcriptional regulator</fullName>
    </submittedName>
</protein>
<dbReference type="Gene3D" id="1.10.357.10">
    <property type="entry name" value="Tetracycline Repressor, domain 2"/>
    <property type="match status" value="1"/>
</dbReference>
<comment type="caution">
    <text evidence="4">The sequence shown here is derived from an EMBL/GenBank/DDBJ whole genome shotgun (WGS) entry which is preliminary data.</text>
</comment>
<dbReference type="RefSeq" id="WP_005179087.1">
    <property type="nucleotide sequence ID" value="NZ_BANR01000029.1"/>
</dbReference>
<keyword evidence="1 2" id="KW-0238">DNA-binding</keyword>
<dbReference type="OrthoDB" id="6929199at2"/>
<feature type="domain" description="HTH tetR-type" evidence="3">
    <location>
        <begin position="16"/>
        <end position="76"/>
    </location>
</feature>
<organism evidence="4 5">
    <name type="scientific">Gordonia aichiensis NBRC 108223</name>
    <dbReference type="NCBI Taxonomy" id="1220583"/>
    <lineage>
        <taxon>Bacteria</taxon>
        <taxon>Bacillati</taxon>
        <taxon>Actinomycetota</taxon>
        <taxon>Actinomycetes</taxon>
        <taxon>Mycobacteriales</taxon>
        <taxon>Gordoniaceae</taxon>
        <taxon>Gordonia</taxon>
    </lineage>
</organism>
<proteinExistence type="predicted"/>
<dbReference type="EMBL" id="BANR01000029">
    <property type="protein sequence ID" value="GAC50749.1"/>
    <property type="molecule type" value="Genomic_DNA"/>
</dbReference>
<dbReference type="InterPro" id="IPR009057">
    <property type="entry name" value="Homeodomain-like_sf"/>
</dbReference>
<evidence type="ECO:0000256" key="2">
    <source>
        <dbReference type="PROSITE-ProRule" id="PRU00335"/>
    </source>
</evidence>
<evidence type="ECO:0000313" key="4">
    <source>
        <dbReference type="EMBL" id="GAC50749.1"/>
    </source>
</evidence>
<dbReference type="GO" id="GO:0003677">
    <property type="term" value="F:DNA binding"/>
    <property type="evidence" value="ECO:0007669"/>
    <property type="project" value="UniProtKB-UniRule"/>
</dbReference>
<dbReference type="InterPro" id="IPR001647">
    <property type="entry name" value="HTH_TetR"/>
</dbReference>
<dbReference type="AlphaFoldDB" id="L7KQ42"/>
<accession>L7KQ42</accession>
<dbReference type="Proteomes" id="UP000010988">
    <property type="component" value="Unassembled WGS sequence"/>
</dbReference>
<evidence type="ECO:0000259" key="3">
    <source>
        <dbReference type="PROSITE" id="PS50977"/>
    </source>
</evidence>
<dbReference type="eggNOG" id="COG1309">
    <property type="taxonomic scope" value="Bacteria"/>
</dbReference>
<gene>
    <name evidence="4" type="ORF">GOACH_29_00370</name>
</gene>
<dbReference type="PROSITE" id="PS50977">
    <property type="entry name" value="HTH_TETR_2"/>
    <property type="match status" value="1"/>
</dbReference>
<feature type="DNA-binding region" description="H-T-H motif" evidence="2">
    <location>
        <begin position="39"/>
        <end position="58"/>
    </location>
</feature>
<dbReference type="SUPFAM" id="SSF46689">
    <property type="entry name" value="Homeodomain-like"/>
    <property type="match status" value="1"/>
</dbReference>
<dbReference type="STRING" id="1220583.GOACH_29_00370"/>
<dbReference type="Pfam" id="PF00440">
    <property type="entry name" value="TetR_N"/>
    <property type="match status" value="1"/>
</dbReference>
<keyword evidence="5" id="KW-1185">Reference proteome</keyword>
<name>L7KQ42_9ACTN</name>
<evidence type="ECO:0000313" key="5">
    <source>
        <dbReference type="Proteomes" id="UP000010988"/>
    </source>
</evidence>
<reference evidence="4 5" key="1">
    <citation type="submission" date="2012-12" db="EMBL/GenBank/DDBJ databases">
        <title>Whole genome shotgun sequence of Gordonia aichiensis NBRC 108223.</title>
        <authorList>
            <person name="Isaki-Nakamura S."/>
            <person name="Hosoyama A."/>
            <person name="Tsuchikane K."/>
            <person name="Ando Y."/>
            <person name="Baba S."/>
            <person name="Ohji S."/>
            <person name="Hamada M."/>
            <person name="Tamura T."/>
            <person name="Yamazoe A."/>
            <person name="Yamazaki S."/>
            <person name="Fujita N."/>
        </authorList>
    </citation>
    <scope>NUCLEOTIDE SEQUENCE [LARGE SCALE GENOMIC DNA]</scope>
    <source>
        <strain evidence="4 5">NBRC 108223</strain>
    </source>
</reference>